<evidence type="ECO:0000313" key="3">
    <source>
        <dbReference type="Proteomes" id="UP000008810"/>
    </source>
</evidence>
<dbReference type="AlphaFoldDB" id="A0A2K2D8L4"/>
<sequence length="125" mass="14792">MENGEGTPQRVANPEAFNNYLRWYLENTRAEICRPAYNHEILEDDNLFDEASNAEYNRLVKDGRQTSYANVLHFVRDEIRKDADRTEIVLDETPHGKKGKSTLRKFMKWQGNRLRRLANLNRRLP</sequence>
<name>A0A2K2D8L4_BRADI</name>
<dbReference type="Gramene" id="PNT70613">
    <property type="protein sequence ID" value="PNT70613"/>
    <property type="gene ID" value="BRADI_2g14357v3"/>
</dbReference>
<reference evidence="1 2" key="1">
    <citation type="journal article" date="2010" name="Nature">
        <title>Genome sequencing and analysis of the model grass Brachypodium distachyon.</title>
        <authorList>
            <consortium name="International Brachypodium Initiative"/>
        </authorList>
    </citation>
    <scope>NUCLEOTIDE SEQUENCE [LARGE SCALE GENOMIC DNA]</scope>
    <source>
        <strain evidence="1 2">Bd21</strain>
    </source>
</reference>
<reference evidence="1" key="2">
    <citation type="submission" date="2017-06" db="EMBL/GenBank/DDBJ databases">
        <title>WGS assembly of Brachypodium distachyon.</title>
        <authorList>
            <consortium name="The International Brachypodium Initiative"/>
            <person name="Lucas S."/>
            <person name="Harmon-Smith M."/>
            <person name="Lail K."/>
            <person name="Tice H."/>
            <person name="Grimwood J."/>
            <person name="Bruce D."/>
            <person name="Barry K."/>
            <person name="Shu S."/>
            <person name="Lindquist E."/>
            <person name="Wang M."/>
            <person name="Pitluck S."/>
            <person name="Vogel J.P."/>
            <person name="Garvin D.F."/>
            <person name="Mockler T.C."/>
            <person name="Schmutz J."/>
            <person name="Rokhsar D."/>
            <person name="Bevan M.W."/>
        </authorList>
    </citation>
    <scope>NUCLEOTIDE SEQUENCE</scope>
    <source>
        <strain evidence="1">Bd21</strain>
    </source>
</reference>
<dbReference type="EnsemblPlants" id="PNT70613">
    <property type="protein sequence ID" value="PNT70613"/>
    <property type="gene ID" value="BRADI_2g14357v3"/>
</dbReference>
<dbReference type="Proteomes" id="UP000008810">
    <property type="component" value="Chromosome 2"/>
</dbReference>
<evidence type="ECO:0000313" key="2">
    <source>
        <dbReference type="EnsemblPlants" id="PNT70613"/>
    </source>
</evidence>
<accession>A0A2K2D8L4</accession>
<evidence type="ECO:0000313" key="1">
    <source>
        <dbReference type="EMBL" id="PNT70613.1"/>
    </source>
</evidence>
<keyword evidence="3" id="KW-1185">Reference proteome</keyword>
<dbReference type="InParanoid" id="A0A2K2D8L4"/>
<proteinExistence type="predicted"/>
<reference evidence="2" key="3">
    <citation type="submission" date="2018-08" db="UniProtKB">
        <authorList>
            <consortium name="EnsemblPlants"/>
        </authorList>
    </citation>
    <scope>IDENTIFICATION</scope>
    <source>
        <strain evidence="2">cv. Bd21</strain>
    </source>
</reference>
<protein>
    <submittedName>
        <fullName evidence="1 2">Uncharacterized protein</fullName>
    </submittedName>
</protein>
<gene>
    <name evidence="1" type="ORF">BRADI_2g14357v3</name>
</gene>
<dbReference type="EMBL" id="CM000881">
    <property type="protein sequence ID" value="PNT70613.1"/>
    <property type="molecule type" value="Genomic_DNA"/>
</dbReference>
<organism evidence="1">
    <name type="scientific">Brachypodium distachyon</name>
    <name type="common">Purple false brome</name>
    <name type="synonym">Trachynia distachya</name>
    <dbReference type="NCBI Taxonomy" id="15368"/>
    <lineage>
        <taxon>Eukaryota</taxon>
        <taxon>Viridiplantae</taxon>
        <taxon>Streptophyta</taxon>
        <taxon>Embryophyta</taxon>
        <taxon>Tracheophyta</taxon>
        <taxon>Spermatophyta</taxon>
        <taxon>Magnoliopsida</taxon>
        <taxon>Liliopsida</taxon>
        <taxon>Poales</taxon>
        <taxon>Poaceae</taxon>
        <taxon>BOP clade</taxon>
        <taxon>Pooideae</taxon>
        <taxon>Stipodae</taxon>
        <taxon>Brachypodieae</taxon>
        <taxon>Brachypodium</taxon>
    </lineage>
</organism>
<dbReference type="OrthoDB" id="593744at2759"/>